<evidence type="ECO:0000313" key="8">
    <source>
        <dbReference type="Proteomes" id="UP001642900"/>
    </source>
</evidence>
<gene>
    <name evidence="7" type="ORF">G6N73_15175</name>
</gene>
<dbReference type="PANTHER" id="PTHR12219">
    <property type="entry name" value="NADH-UBIQUINONE OXIDOREDUCTASE"/>
    <property type="match status" value="1"/>
</dbReference>
<protein>
    <submittedName>
        <fullName evidence="7">ETC complex I subunit</fullName>
    </submittedName>
</protein>
<dbReference type="GO" id="GO:0022900">
    <property type="term" value="P:electron transport chain"/>
    <property type="evidence" value="ECO:0007669"/>
    <property type="project" value="InterPro"/>
</dbReference>
<proteinExistence type="predicted"/>
<dbReference type="EMBL" id="JAAKZF010000018">
    <property type="protein sequence ID" value="NGO52504.1"/>
    <property type="molecule type" value="Genomic_DNA"/>
</dbReference>
<evidence type="ECO:0000256" key="5">
    <source>
        <dbReference type="ARBA" id="ARBA00022982"/>
    </source>
</evidence>
<evidence type="ECO:0000256" key="1">
    <source>
        <dbReference type="ARBA" id="ARBA00004370"/>
    </source>
</evidence>
<keyword evidence="4" id="KW-0809">Transit peptide</keyword>
<organism evidence="7 8">
    <name type="scientific">Allomesorhizobium camelthorni</name>
    <dbReference type="NCBI Taxonomy" id="475069"/>
    <lineage>
        <taxon>Bacteria</taxon>
        <taxon>Pseudomonadati</taxon>
        <taxon>Pseudomonadota</taxon>
        <taxon>Alphaproteobacteria</taxon>
        <taxon>Hyphomicrobiales</taxon>
        <taxon>Phyllobacteriaceae</taxon>
        <taxon>Allomesorhizobium</taxon>
    </lineage>
</organism>
<dbReference type="AlphaFoldDB" id="A0A6G4WD39"/>
<evidence type="ECO:0000256" key="4">
    <source>
        <dbReference type="ARBA" id="ARBA00022946"/>
    </source>
</evidence>
<dbReference type="Gene3D" id="3.30.160.190">
    <property type="entry name" value="atu1810 like domain"/>
    <property type="match status" value="1"/>
</dbReference>
<dbReference type="InterPro" id="IPR006885">
    <property type="entry name" value="NADH_UbQ_FeS_4_mit-like"/>
</dbReference>
<dbReference type="PANTHER" id="PTHR12219:SF8">
    <property type="entry name" value="NADH DEHYDROGENASE [UBIQUINONE] IRON-SULFUR PROTEIN 4, MITOCHONDRIAL"/>
    <property type="match status" value="1"/>
</dbReference>
<comment type="subcellular location">
    <subcellularLocation>
        <location evidence="1">Membrane</location>
    </subcellularLocation>
</comment>
<evidence type="ECO:0000313" key="7">
    <source>
        <dbReference type="EMBL" id="NGO52504.1"/>
    </source>
</evidence>
<dbReference type="GO" id="GO:0016020">
    <property type="term" value="C:membrane"/>
    <property type="evidence" value="ECO:0007669"/>
    <property type="project" value="UniProtKB-SubCell"/>
</dbReference>
<keyword evidence="8" id="KW-1185">Reference proteome</keyword>
<dbReference type="RefSeq" id="WP_165028942.1">
    <property type="nucleotide sequence ID" value="NZ_JAAKZF010000018.1"/>
</dbReference>
<reference evidence="7 8" key="1">
    <citation type="submission" date="2020-02" db="EMBL/GenBank/DDBJ databases">
        <title>Genome sequence of strain CCNWXJ40-4.</title>
        <authorList>
            <person name="Gao J."/>
            <person name="Sun J."/>
        </authorList>
    </citation>
    <scope>NUCLEOTIDE SEQUENCE [LARGE SCALE GENOMIC DNA]</scope>
    <source>
        <strain evidence="7 8">CCNWXJ 40-4</strain>
    </source>
</reference>
<evidence type="ECO:0000256" key="3">
    <source>
        <dbReference type="ARBA" id="ARBA00022660"/>
    </source>
</evidence>
<name>A0A6G4WD39_9HYPH</name>
<comment type="caution">
    <text evidence="7">The sequence shown here is derived from an EMBL/GenBank/DDBJ whole genome shotgun (WGS) entry which is preliminary data.</text>
</comment>
<keyword evidence="2" id="KW-0813">Transport</keyword>
<evidence type="ECO:0000256" key="2">
    <source>
        <dbReference type="ARBA" id="ARBA00022448"/>
    </source>
</evidence>
<sequence>MSARIFSPAKTAMQSGKAKTGFWVLEFDAEEPRKIDPLMGYTSSGDMKSQIRLTFNSKEEALAYAQKHGIAFRVQEPKEAKRRQISYAENFRYDRKIPWTH</sequence>
<dbReference type="InterPro" id="IPR038532">
    <property type="entry name" value="NDUFS4-like_sf"/>
</dbReference>
<evidence type="ECO:0000256" key="6">
    <source>
        <dbReference type="ARBA" id="ARBA00023136"/>
    </source>
</evidence>
<accession>A0A6G4WD39</accession>
<dbReference type="Pfam" id="PF04800">
    <property type="entry name" value="NDUS4"/>
    <property type="match status" value="1"/>
</dbReference>
<keyword evidence="5" id="KW-0249">Electron transport</keyword>
<keyword evidence="6" id="KW-0472">Membrane</keyword>
<dbReference type="Proteomes" id="UP001642900">
    <property type="component" value="Unassembled WGS sequence"/>
</dbReference>
<keyword evidence="3" id="KW-0679">Respiratory chain</keyword>